<evidence type="ECO:0000259" key="9">
    <source>
        <dbReference type="PROSITE" id="PS51779"/>
    </source>
</evidence>
<evidence type="ECO:0000256" key="4">
    <source>
        <dbReference type="ARBA" id="ARBA00022692"/>
    </source>
</evidence>
<evidence type="ECO:0000256" key="8">
    <source>
        <dbReference type="HAMAP-Rule" id="MF_00912"/>
    </source>
</evidence>
<dbReference type="PROSITE" id="PS51779">
    <property type="entry name" value="POTRA"/>
    <property type="match status" value="1"/>
</dbReference>
<keyword evidence="11" id="KW-1185">Reference proteome</keyword>
<dbReference type="AlphaFoldDB" id="A0AAW9NPI4"/>
<keyword evidence="3 8" id="KW-0132">Cell division</keyword>
<dbReference type="InterPro" id="IPR034746">
    <property type="entry name" value="POTRA"/>
</dbReference>
<evidence type="ECO:0000256" key="7">
    <source>
        <dbReference type="ARBA" id="ARBA00023306"/>
    </source>
</evidence>
<comment type="caution">
    <text evidence="10">The sequence shown here is derived from an EMBL/GenBank/DDBJ whole genome shotgun (WGS) entry which is preliminary data.</text>
</comment>
<dbReference type="InterPro" id="IPR013685">
    <property type="entry name" value="POTRA_FtsQ_type"/>
</dbReference>
<keyword evidence="6 8" id="KW-0472">Membrane</keyword>
<gene>
    <name evidence="8" type="primary">divIB</name>
    <name evidence="10" type="ORF">P9B03_13185</name>
</gene>
<dbReference type="GO" id="GO:0032153">
    <property type="term" value="C:cell division site"/>
    <property type="evidence" value="ECO:0007669"/>
    <property type="project" value="UniProtKB-UniRule"/>
</dbReference>
<dbReference type="Proteomes" id="UP001344888">
    <property type="component" value="Unassembled WGS sequence"/>
</dbReference>
<dbReference type="PANTHER" id="PTHR37820:SF1">
    <property type="entry name" value="CELL DIVISION PROTEIN FTSQ"/>
    <property type="match status" value="1"/>
</dbReference>
<dbReference type="InterPro" id="IPR005548">
    <property type="entry name" value="Cell_div_FtsQ/DivIB_C"/>
</dbReference>
<name>A0AAW9NPI4_9BACL</name>
<comment type="function">
    <text evidence="8">Cell division protein that may be involved in stabilizing or promoting the assembly of the division complex.</text>
</comment>
<dbReference type="Pfam" id="PF08478">
    <property type="entry name" value="POTRA_1"/>
    <property type="match status" value="1"/>
</dbReference>
<evidence type="ECO:0000256" key="6">
    <source>
        <dbReference type="ARBA" id="ARBA00023136"/>
    </source>
</evidence>
<accession>A0AAW9NPI4</accession>
<dbReference type="Gene3D" id="3.10.20.310">
    <property type="entry name" value="membrane protein fhac"/>
    <property type="match status" value="1"/>
</dbReference>
<dbReference type="HAMAP" id="MF_00912">
    <property type="entry name" value="DivIB"/>
    <property type="match status" value="1"/>
</dbReference>
<feature type="transmembrane region" description="Helical" evidence="8">
    <location>
        <begin position="24"/>
        <end position="43"/>
    </location>
</feature>
<dbReference type="EMBL" id="JARSFG010000017">
    <property type="protein sequence ID" value="MEC1179445.1"/>
    <property type="molecule type" value="Genomic_DNA"/>
</dbReference>
<keyword evidence="4 8" id="KW-0812">Transmembrane</keyword>
<keyword evidence="2 8" id="KW-1003">Cell membrane</keyword>
<dbReference type="InterPro" id="IPR050487">
    <property type="entry name" value="FtsQ_DivIB"/>
</dbReference>
<dbReference type="GO" id="GO:0005886">
    <property type="term" value="C:plasma membrane"/>
    <property type="evidence" value="ECO:0007669"/>
    <property type="project" value="UniProtKB-SubCell"/>
</dbReference>
<comment type="subcellular location">
    <subcellularLocation>
        <location evidence="8">Cell membrane</location>
        <topology evidence="8">Single-pass type II membrane protein</topology>
    </subcellularLocation>
    <subcellularLocation>
        <location evidence="1">Membrane</location>
    </subcellularLocation>
    <text evidence="8">Localizes to the division septum.</text>
</comment>
<organism evidence="10 11">
    <name type="scientific">Metasolibacillus meyeri</name>
    <dbReference type="NCBI Taxonomy" id="1071052"/>
    <lineage>
        <taxon>Bacteria</taxon>
        <taxon>Bacillati</taxon>
        <taxon>Bacillota</taxon>
        <taxon>Bacilli</taxon>
        <taxon>Bacillales</taxon>
        <taxon>Caryophanaceae</taxon>
        <taxon>Metasolibacillus</taxon>
    </lineage>
</organism>
<sequence>MKKVIDIEERIPTLRAKRRRRSNVKFILLTTIFGVILFLLLYFQSPYSDIKTIDVTGGSIEDATFYTKQSGLNIGDSMWSFKEDHIEKQILKQDWVKAATVKRKWLTTVSIQIEEWNKVAYIAKDNDFYPMLENGVILSVQDQLIPIDAPIFLKFDDEKIRKRLLQELAKLNPEVLAMISQIKATPTSTDPYAITLFMNDGYEVRAEITTLANKLNHYPSFVAWIENTEGHEKGIIDIEVGEYYRSYFKEYMKAEGEQQGVEQDEEQSEE</sequence>
<evidence type="ECO:0000313" key="10">
    <source>
        <dbReference type="EMBL" id="MEC1179445.1"/>
    </source>
</evidence>
<reference evidence="10 11" key="1">
    <citation type="submission" date="2023-03" db="EMBL/GenBank/DDBJ databases">
        <title>Bacillus Genome Sequencing.</title>
        <authorList>
            <person name="Dunlap C."/>
        </authorList>
    </citation>
    <scope>NUCLEOTIDE SEQUENCE [LARGE SCALE GENOMIC DNA]</scope>
    <source>
        <strain evidence="10 11">B-59205</strain>
    </source>
</reference>
<evidence type="ECO:0000313" key="11">
    <source>
        <dbReference type="Proteomes" id="UP001344888"/>
    </source>
</evidence>
<proteinExistence type="inferred from homology"/>
<comment type="similarity">
    <text evidence="8">Belongs to the FtsQ/DivIB family. DivIB subfamily.</text>
</comment>
<evidence type="ECO:0000256" key="1">
    <source>
        <dbReference type="ARBA" id="ARBA00004370"/>
    </source>
</evidence>
<keyword evidence="5 8" id="KW-1133">Transmembrane helix</keyword>
<feature type="domain" description="POTRA" evidence="9">
    <location>
        <begin position="48"/>
        <end position="116"/>
    </location>
</feature>
<evidence type="ECO:0000256" key="2">
    <source>
        <dbReference type="ARBA" id="ARBA00022475"/>
    </source>
</evidence>
<dbReference type="PANTHER" id="PTHR37820">
    <property type="entry name" value="CELL DIVISION PROTEIN DIVIB"/>
    <property type="match status" value="1"/>
</dbReference>
<evidence type="ECO:0000256" key="3">
    <source>
        <dbReference type="ARBA" id="ARBA00022618"/>
    </source>
</evidence>
<dbReference type="RefSeq" id="WP_326123928.1">
    <property type="nucleotide sequence ID" value="NZ_JARSFG010000017.1"/>
</dbReference>
<keyword evidence="7 8" id="KW-0131">Cell cycle</keyword>
<evidence type="ECO:0000256" key="5">
    <source>
        <dbReference type="ARBA" id="ARBA00022989"/>
    </source>
</evidence>
<dbReference type="GO" id="GO:0043093">
    <property type="term" value="P:FtsZ-dependent cytokinesis"/>
    <property type="evidence" value="ECO:0007669"/>
    <property type="project" value="UniProtKB-UniRule"/>
</dbReference>
<dbReference type="InterPro" id="IPR026580">
    <property type="entry name" value="DivIB"/>
</dbReference>
<dbReference type="Pfam" id="PF03799">
    <property type="entry name" value="FtsQ_DivIB_C"/>
    <property type="match status" value="1"/>
</dbReference>
<dbReference type="Gene3D" id="3.40.50.10960">
    <property type="match status" value="1"/>
</dbReference>
<protein>
    <recommendedName>
        <fullName evidence="8">Cell division protein DivIB</fullName>
    </recommendedName>
</protein>